<dbReference type="AlphaFoldDB" id="A0A392TRT5"/>
<feature type="compositionally biased region" description="Polar residues" evidence="1">
    <location>
        <begin position="41"/>
        <end position="51"/>
    </location>
</feature>
<name>A0A392TRT5_9FABA</name>
<feature type="region of interest" description="Disordered" evidence="1">
    <location>
        <begin position="28"/>
        <end position="60"/>
    </location>
</feature>
<evidence type="ECO:0000256" key="1">
    <source>
        <dbReference type="SAM" id="MobiDB-lite"/>
    </source>
</evidence>
<feature type="non-terminal residue" evidence="2">
    <location>
        <position position="1"/>
    </location>
</feature>
<keyword evidence="3" id="KW-1185">Reference proteome</keyword>
<dbReference type="Proteomes" id="UP000265520">
    <property type="component" value="Unassembled WGS sequence"/>
</dbReference>
<evidence type="ECO:0000313" key="2">
    <source>
        <dbReference type="EMBL" id="MCI63638.1"/>
    </source>
</evidence>
<dbReference type="EMBL" id="LXQA010640852">
    <property type="protein sequence ID" value="MCI63638.1"/>
    <property type="molecule type" value="Genomic_DNA"/>
</dbReference>
<protein>
    <submittedName>
        <fullName evidence="2">Uncharacterized protein</fullName>
    </submittedName>
</protein>
<organism evidence="2 3">
    <name type="scientific">Trifolium medium</name>
    <dbReference type="NCBI Taxonomy" id="97028"/>
    <lineage>
        <taxon>Eukaryota</taxon>
        <taxon>Viridiplantae</taxon>
        <taxon>Streptophyta</taxon>
        <taxon>Embryophyta</taxon>
        <taxon>Tracheophyta</taxon>
        <taxon>Spermatophyta</taxon>
        <taxon>Magnoliopsida</taxon>
        <taxon>eudicotyledons</taxon>
        <taxon>Gunneridae</taxon>
        <taxon>Pentapetalae</taxon>
        <taxon>rosids</taxon>
        <taxon>fabids</taxon>
        <taxon>Fabales</taxon>
        <taxon>Fabaceae</taxon>
        <taxon>Papilionoideae</taxon>
        <taxon>50 kb inversion clade</taxon>
        <taxon>NPAAA clade</taxon>
        <taxon>Hologalegina</taxon>
        <taxon>IRL clade</taxon>
        <taxon>Trifolieae</taxon>
        <taxon>Trifolium</taxon>
    </lineage>
</organism>
<sequence length="60" mass="6440">PLESGLFTLKSSCAEPVQLSIVHGRQSITVENRSGPRRSNSKNGAEAQTQMEVRAKTLGS</sequence>
<evidence type="ECO:0000313" key="3">
    <source>
        <dbReference type="Proteomes" id="UP000265520"/>
    </source>
</evidence>
<reference evidence="2 3" key="1">
    <citation type="journal article" date="2018" name="Front. Plant Sci.">
        <title>Red Clover (Trifolium pratense) and Zigzag Clover (T. medium) - A Picture of Genomic Similarities and Differences.</title>
        <authorList>
            <person name="Dluhosova J."/>
            <person name="Istvanek J."/>
            <person name="Nedelnik J."/>
            <person name="Repkova J."/>
        </authorList>
    </citation>
    <scope>NUCLEOTIDE SEQUENCE [LARGE SCALE GENOMIC DNA]</scope>
    <source>
        <strain evidence="3">cv. 10/8</strain>
        <tissue evidence="2">Leaf</tissue>
    </source>
</reference>
<accession>A0A392TRT5</accession>
<proteinExistence type="predicted"/>
<comment type="caution">
    <text evidence="2">The sequence shown here is derived from an EMBL/GenBank/DDBJ whole genome shotgun (WGS) entry which is preliminary data.</text>
</comment>